<feature type="transmembrane region" description="Helical" evidence="1">
    <location>
        <begin position="6"/>
        <end position="27"/>
    </location>
</feature>
<sequence>MIITKIDFIIMLIVAFIIIISASFNFYNYGYRTGQIDAINGNIKYELVTDRNKITQWEKIKEK</sequence>
<keyword evidence="1" id="KW-1133">Transmembrane helix</keyword>
<dbReference type="EMBL" id="MT143293">
    <property type="protein sequence ID" value="QJA95191.1"/>
    <property type="molecule type" value="Genomic_DNA"/>
</dbReference>
<name>A0A6M3LQ74_9ZZZZ</name>
<proteinExistence type="predicted"/>
<evidence type="ECO:0000313" key="2">
    <source>
        <dbReference type="EMBL" id="QJA95191.1"/>
    </source>
</evidence>
<gene>
    <name evidence="2" type="ORF">MM415B05565_0008</name>
</gene>
<reference evidence="2" key="1">
    <citation type="submission" date="2020-03" db="EMBL/GenBank/DDBJ databases">
        <title>The deep terrestrial virosphere.</title>
        <authorList>
            <person name="Holmfeldt K."/>
            <person name="Nilsson E."/>
            <person name="Simone D."/>
            <person name="Lopez-Fernandez M."/>
            <person name="Wu X."/>
            <person name="de Brujin I."/>
            <person name="Lundin D."/>
            <person name="Andersson A."/>
            <person name="Bertilsson S."/>
            <person name="Dopson M."/>
        </authorList>
    </citation>
    <scope>NUCLEOTIDE SEQUENCE</scope>
    <source>
        <strain evidence="2">MM415B05565</strain>
    </source>
</reference>
<dbReference type="AlphaFoldDB" id="A0A6M3LQ74"/>
<accession>A0A6M3LQ74</accession>
<evidence type="ECO:0000256" key="1">
    <source>
        <dbReference type="SAM" id="Phobius"/>
    </source>
</evidence>
<keyword evidence="1" id="KW-0812">Transmembrane</keyword>
<organism evidence="2">
    <name type="scientific">viral metagenome</name>
    <dbReference type="NCBI Taxonomy" id="1070528"/>
    <lineage>
        <taxon>unclassified sequences</taxon>
        <taxon>metagenomes</taxon>
        <taxon>organismal metagenomes</taxon>
    </lineage>
</organism>
<keyword evidence="1" id="KW-0472">Membrane</keyword>
<protein>
    <submittedName>
        <fullName evidence="2">Uncharacterized protein</fullName>
    </submittedName>
</protein>